<evidence type="ECO:0000256" key="1">
    <source>
        <dbReference type="SAM" id="SignalP"/>
    </source>
</evidence>
<dbReference type="InterPro" id="IPR010780">
    <property type="entry name" value="DUF1375"/>
</dbReference>
<dbReference type="EMBL" id="JAEILM010000034">
    <property type="protein sequence ID" value="MBI6633238.1"/>
    <property type="molecule type" value="Genomic_DNA"/>
</dbReference>
<comment type="caution">
    <text evidence="2">The sequence shown here is derived from an EMBL/GenBank/DDBJ whole genome shotgun (WGS) entry which is preliminary data.</text>
</comment>
<sequence>MRTKSMKVLVLACIALTMAGCGTVTTALRDDAVTVRSLKANKTYCQSVPRIYSGVTYNLCILNGPPNSRGDVTVNNVPWTLIDIPLSGITDTLLLPYTIYRQSADGSIEL</sequence>
<protein>
    <submittedName>
        <fullName evidence="2">YceK/YidQ family lipoprotein</fullName>
    </submittedName>
</protein>
<dbReference type="PROSITE" id="PS51257">
    <property type="entry name" value="PROKAR_LIPOPROTEIN"/>
    <property type="match status" value="1"/>
</dbReference>
<feature type="chain" id="PRO_5046737442" evidence="1">
    <location>
        <begin position="20"/>
        <end position="110"/>
    </location>
</feature>
<gene>
    <name evidence="2" type="ORF">YA0871_11240</name>
</gene>
<keyword evidence="2" id="KW-0449">Lipoprotein</keyword>
<feature type="signal peptide" evidence="1">
    <location>
        <begin position="1"/>
        <end position="19"/>
    </location>
</feature>
<evidence type="ECO:0000313" key="2">
    <source>
        <dbReference type="EMBL" id="MBI6633238.1"/>
    </source>
</evidence>
<evidence type="ECO:0000313" key="3">
    <source>
        <dbReference type="Proteomes" id="UP000607562"/>
    </source>
</evidence>
<keyword evidence="1" id="KW-0732">Signal</keyword>
<keyword evidence="3" id="KW-1185">Reference proteome</keyword>
<dbReference type="Proteomes" id="UP000607562">
    <property type="component" value="Unassembled WGS sequence"/>
</dbReference>
<proteinExistence type="predicted"/>
<accession>A0ABS0UYX1</accession>
<dbReference type="Pfam" id="PF07119">
    <property type="entry name" value="DUF1375"/>
    <property type="match status" value="1"/>
</dbReference>
<name>A0ABS0UYX1_9PSED</name>
<dbReference type="RefSeq" id="WP_082629618.1">
    <property type="nucleotide sequence ID" value="NZ_JAEILM010000034.1"/>
</dbReference>
<reference evidence="2 3" key="1">
    <citation type="submission" date="2020-12" db="EMBL/GenBank/DDBJ databases">
        <title>Comparative genomic insights into the epidemiology and virulence of plant pathogenic Pseudomonads from Turkey.</title>
        <authorList>
            <person name="Dillon M."/>
            <person name="Ruiz-Bedoya T."/>
            <person name="Bendalovic-Torma C."/>
            <person name="Guttman K.M."/>
            <person name="Kwak H."/>
            <person name="Middleton M.A."/>
            <person name="Wang P.W."/>
            <person name="Horuz S."/>
            <person name="Aysan Y."/>
            <person name="Guttman D.S."/>
        </authorList>
    </citation>
    <scope>NUCLEOTIDE SEQUENCE [LARGE SCALE GENOMIC DNA]</scope>
    <source>
        <strain evidence="2 3">Marul_2_1</strain>
    </source>
</reference>
<organism evidence="2 3">
    <name type="scientific">Pseudomonas paralactis</name>
    <dbReference type="NCBI Taxonomy" id="1615673"/>
    <lineage>
        <taxon>Bacteria</taxon>
        <taxon>Pseudomonadati</taxon>
        <taxon>Pseudomonadota</taxon>
        <taxon>Gammaproteobacteria</taxon>
        <taxon>Pseudomonadales</taxon>
        <taxon>Pseudomonadaceae</taxon>
        <taxon>Pseudomonas</taxon>
    </lineage>
</organism>